<dbReference type="Proteomes" id="UP000803844">
    <property type="component" value="Unassembled WGS sequence"/>
</dbReference>
<dbReference type="Pfam" id="PF08241">
    <property type="entry name" value="Methyltransf_11"/>
    <property type="match status" value="1"/>
</dbReference>
<dbReference type="AlphaFoldDB" id="A0A9P4YD99"/>
<dbReference type="InterPro" id="IPR051052">
    <property type="entry name" value="Diverse_substrate_MTase"/>
</dbReference>
<evidence type="ECO:0000313" key="5">
    <source>
        <dbReference type="EMBL" id="KAF3770935.1"/>
    </source>
</evidence>
<dbReference type="PANTHER" id="PTHR44942:SF4">
    <property type="entry name" value="METHYLTRANSFERASE TYPE 11 DOMAIN-CONTAINING PROTEIN"/>
    <property type="match status" value="1"/>
</dbReference>
<evidence type="ECO:0000256" key="1">
    <source>
        <dbReference type="ARBA" id="ARBA00008361"/>
    </source>
</evidence>
<accession>A0A9P4YD99</accession>
<name>A0A9P4YD99_CRYP1</name>
<evidence type="ECO:0000313" key="6">
    <source>
        <dbReference type="Proteomes" id="UP000803844"/>
    </source>
</evidence>
<organism evidence="5 6">
    <name type="scientific">Cryphonectria parasitica (strain ATCC 38755 / EP155)</name>
    <dbReference type="NCBI Taxonomy" id="660469"/>
    <lineage>
        <taxon>Eukaryota</taxon>
        <taxon>Fungi</taxon>
        <taxon>Dikarya</taxon>
        <taxon>Ascomycota</taxon>
        <taxon>Pezizomycotina</taxon>
        <taxon>Sordariomycetes</taxon>
        <taxon>Sordariomycetidae</taxon>
        <taxon>Diaporthales</taxon>
        <taxon>Cryphonectriaceae</taxon>
        <taxon>Cryphonectria-Endothia species complex</taxon>
        <taxon>Cryphonectria</taxon>
    </lineage>
</organism>
<dbReference type="GO" id="GO:0008757">
    <property type="term" value="F:S-adenosylmethionine-dependent methyltransferase activity"/>
    <property type="evidence" value="ECO:0007669"/>
    <property type="project" value="InterPro"/>
</dbReference>
<proteinExistence type="inferred from homology"/>
<keyword evidence="2" id="KW-0489">Methyltransferase</keyword>
<evidence type="ECO:0000256" key="3">
    <source>
        <dbReference type="ARBA" id="ARBA00022679"/>
    </source>
</evidence>
<dbReference type="SUPFAM" id="SSF53335">
    <property type="entry name" value="S-adenosyl-L-methionine-dependent methyltransferases"/>
    <property type="match status" value="1"/>
</dbReference>
<dbReference type="GO" id="GO:0032259">
    <property type="term" value="P:methylation"/>
    <property type="evidence" value="ECO:0007669"/>
    <property type="project" value="UniProtKB-KW"/>
</dbReference>
<evidence type="ECO:0000256" key="2">
    <source>
        <dbReference type="ARBA" id="ARBA00022603"/>
    </source>
</evidence>
<evidence type="ECO:0000259" key="4">
    <source>
        <dbReference type="Pfam" id="PF08241"/>
    </source>
</evidence>
<reference evidence="5" key="1">
    <citation type="journal article" date="2020" name="Phytopathology">
        <title>Genome sequence of the chestnut blight fungus Cryphonectria parasitica EP155: A fundamental resource for an archetypical invasive plant pathogen.</title>
        <authorList>
            <person name="Crouch J.A."/>
            <person name="Dawe A."/>
            <person name="Aerts A."/>
            <person name="Barry K."/>
            <person name="Churchill A.C.L."/>
            <person name="Grimwood J."/>
            <person name="Hillman B."/>
            <person name="Milgroom M.G."/>
            <person name="Pangilinan J."/>
            <person name="Smith M."/>
            <person name="Salamov A."/>
            <person name="Schmutz J."/>
            <person name="Yadav J."/>
            <person name="Grigoriev I.V."/>
            <person name="Nuss D."/>
        </authorList>
    </citation>
    <scope>NUCLEOTIDE SEQUENCE</scope>
    <source>
        <strain evidence="5">EP155</strain>
    </source>
</reference>
<gene>
    <name evidence="5" type="ORF">M406DRAFT_67292</name>
</gene>
<dbReference type="InterPro" id="IPR013216">
    <property type="entry name" value="Methyltransf_11"/>
</dbReference>
<keyword evidence="3" id="KW-0808">Transferase</keyword>
<dbReference type="CDD" id="cd02440">
    <property type="entry name" value="AdoMet_MTases"/>
    <property type="match status" value="1"/>
</dbReference>
<sequence length="314" mass="35270">MSTSPSCSSVAGQPELGFAPAQGVDWDQYLAYRPTYPESFFSLIHNYHGRKSEAAWTTAHDVGAGCGVVSSRLASRFEHVIVSDPNDGYTALARRLLLAENSPLPERNFTFLQERAEQSSVEDGAADLISACQMMHFVDTGEAVREFGRQIRSGGTLVVSFYAVPRILGNEPAERAWEAIWREFARRATGPLFDRAYRLSNAAYEPLALPEGEWRDVKRVYMNSPGSTRQWMLSGDDRIGEDRVGEGEERVWIEHDDSWAAFHDIAWLRAHLATLVPRIPESELQQLWDELELALDGQKVRLEFPVVVILATKT</sequence>
<dbReference type="GeneID" id="63842188"/>
<dbReference type="InterPro" id="IPR029063">
    <property type="entry name" value="SAM-dependent_MTases_sf"/>
</dbReference>
<keyword evidence="6" id="KW-1185">Reference proteome</keyword>
<comment type="caution">
    <text evidence="5">The sequence shown here is derived from an EMBL/GenBank/DDBJ whole genome shotgun (WGS) entry which is preliminary data.</text>
</comment>
<comment type="similarity">
    <text evidence="1">Belongs to the methyltransferase superfamily.</text>
</comment>
<dbReference type="PANTHER" id="PTHR44942">
    <property type="entry name" value="METHYLTRANSF_11 DOMAIN-CONTAINING PROTEIN"/>
    <property type="match status" value="1"/>
</dbReference>
<protein>
    <recommendedName>
        <fullName evidence="4">Methyltransferase type 11 domain-containing protein</fullName>
    </recommendedName>
</protein>
<dbReference type="Gene3D" id="3.40.50.150">
    <property type="entry name" value="Vaccinia Virus protein VP39"/>
    <property type="match status" value="1"/>
</dbReference>
<feature type="domain" description="Methyltransferase type 11" evidence="4">
    <location>
        <begin position="61"/>
        <end position="159"/>
    </location>
</feature>
<dbReference type="EMBL" id="MU032344">
    <property type="protein sequence ID" value="KAF3770935.1"/>
    <property type="molecule type" value="Genomic_DNA"/>
</dbReference>
<dbReference type="OrthoDB" id="10027013at2759"/>
<dbReference type="RefSeq" id="XP_040781896.1">
    <property type="nucleotide sequence ID" value="XM_040925059.1"/>
</dbReference>